<comment type="caution">
    <text evidence="3">Lacks conserved residue(s) required for the propagation of feature annotation.</text>
</comment>
<dbReference type="EC" id="6.3.2.5" evidence="3"/>
<dbReference type="InterPro" id="IPR005252">
    <property type="entry name" value="CoaBC"/>
</dbReference>
<feature type="binding site" evidence="3">
    <location>
        <position position="278"/>
    </location>
    <ligand>
        <name>CTP</name>
        <dbReference type="ChEBI" id="CHEBI:37563"/>
    </ligand>
</feature>
<dbReference type="GO" id="GO:0010181">
    <property type="term" value="F:FMN binding"/>
    <property type="evidence" value="ECO:0007669"/>
    <property type="project" value="UniProtKB-UniRule"/>
</dbReference>
<evidence type="ECO:0000259" key="5">
    <source>
        <dbReference type="Pfam" id="PF02441"/>
    </source>
</evidence>
<comment type="similarity">
    <text evidence="3 4">In the N-terminal section; belongs to the HFCD (homo-oligomeric flavin containing Cys decarboxylase) superfamily.</text>
</comment>
<dbReference type="Gene3D" id="3.40.50.10300">
    <property type="entry name" value="CoaB-like"/>
    <property type="match status" value="1"/>
</dbReference>
<dbReference type="PANTHER" id="PTHR14359">
    <property type="entry name" value="HOMO-OLIGOMERIC FLAVIN CONTAINING CYS DECARBOXYLASE FAMILY"/>
    <property type="match status" value="1"/>
</dbReference>
<keyword evidence="1 3" id="KW-0210">Decarboxylase</keyword>
<dbReference type="GO" id="GO:0046872">
    <property type="term" value="F:metal ion binding"/>
    <property type="evidence" value="ECO:0007669"/>
    <property type="project" value="UniProtKB-KW"/>
</dbReference>
<comment type="function">
    <text evidence="3">Catalyzes two sequential steps in the biosynthesis of coenzyme A. In the first step cysteine is conjugated to 4'-phosphopantothenate to form 4-phosphopantothenoylcysteine. In the second step the latter compound is decarboxylated to form 4'-phosphopantotheine.</text>
</comment>
<feature type="binding site" evidence="3">
    <location>
        <position position="288"/>
    </location>
    <ligand>
        <name>CTP</name>
        <dbReference type="ChEBI" id="CHEBI:37563"/>
    </ligand>
</feature>
<reference evidence="7 8" key="1">
    <citation type="submission" date="2018-08" db="EMBL/GenBank/DDBJ databases">
        <title>The metabolism and importance of syntrophic acetate oxidation coupled to methane or sulfide production in haloalkaline environments.</title>
        <authorList>
            <person name="Timmers P.H.A."/>
            <person name="Vavourakis C.D."/>
            <person name="Sorokin D.Y."/>
            <person name="Sinninghe Damste J.S."/>
            <person name="Muyzer G."/>
            <person name="Stams A.J.M."/>
            <person name="Plugge C.M."/>
        </authorList>
    </citation>
    <scope>NUCLEOTIDE SEQUENCE [LARGE SCALE GENOMIC DNA]</scope>
    <source>
        <strain evidence="7">MSAO_Bac1</strain>
    </source>
</reference>
<keyword evidence="2 3" id="KW-0456">Lyase</keyword>
<dbReference type="GO" id="GO:0015937">
    <property type="term" value="P:coenzyme A biosynthetic process"/>
    <property type="evidence" value="ECO:0007669"/>
    <property type="project" value="UniProtKB-UniRule"/>
</dbReference>
<evidence type="ECO:0000256" key="4">
    <source>
        <dbReference type="RuleBase" id="RU364078"/>
    </source>
</evidence>
<dbReference type="UniPathway" id="UPA00241">
    <property type="reaction ID" value="UER00353"/>
</dbReference>
<dbReference type="GO" id="GO:0004632">
    <property type="term" value="F:phosphopantothenate--cysteine ligase activity"/>
    <property type="evidence" value="ECO:0007669"/>
    <property type="project" value="UniProtKB-UniRule"/>
</dbReference>
<dbReference type="InterPro" id="IPR003382">
    <property type="entry name" value="Flavoprotein"/>
</dbReference>
<comment type="caution">
    <text evidence="7">The sequence shown here is derived from an EMBL/GenBank/DDBJ whole genome shotgun (WGS) entry which is preliminary data.</text>
</comment>
<dbReference type="Proteomes" id="UP000285138">
    <property type="component" value="Unassembled WGS sequence"/>
</dbReference>
<feature type="domain" description="DNA/pantothenate metabolism flavoprotein C-terminal" evidence="6">
    <location>
        <begin position="187"/>
        <end position="393"/>
    </location>
</feature>
<feature type="region of interest" description="Phosphopantothenate--cysteine ligase" evidence="3">
    <location>
        <begin position="190"/>
        <end position="399"/>
    </location>
</feature>
<accession>A0A424YHS7</accession>
<dbReference type="GO" id="GO:0015941">
    <property type="term" value="P:pantothenate catabolic process"/>
    <property type="evidence" value="ECO:0007669"/>
    <property type="project" value="InterPro"/>
</dbReference>
<dbReference type="GO" id="GO:0004633">
    <property type="term" value="F:phosphopantothenoylcysteine decarboxylase activity"/>
    <property type="evidence" value="ECO:0007669"/>
    <property type="project" value="UniProtKB-UniRule"/>
</dbReference>
<organism evidence="7 8">
    <name type="scientific">Candidatus Syntrophonatronum acetioxidans</name>
    <dbReference type="NCBI Taxonomy" id="1795816"/>
    <lineage>
        <taxon>Bacteria</taxon>
        <taxon>Bacillati</taxon>
        <taxon>Bacillota</taxon>
        <taxon>Clostridia</taxon>
        <taxon>Eubacteriales</taxon>
        <taxon>Syntrophomonadaceae</taxon>
        <taxon>Candidatus Syntrophonatronum</taxon>
    </lineage>
</organism>
<dbReference type="PANTHER" id="PTHR14359:SF6">
    <property type="entry name" value="PHOSPHOPANTOTHENOYLCYSTEINE DECARBOXYLASE"/>
    <property type="match status" value="1"/>
</dbReference>
<keyword evidence="3 4" id="KW-0285">Flavoprotein</keyword>
<dbReference type="EC" id="4.1.1.36" evidence="3"/>
<comment type="pathway">
    <text evidence="3 4">Cofactor biosynthesis; coenzyme A biosynthesis; CoA from (R)-pantothenate: step 3/5.</text>
</comment>
<proteinExistence type="inferred from homology"/>
<dbReference type="AlphaFoldDB" id="A0A424YHS7"/>
<keyword evidence="3" id="KW-0479">Metal-binding</keyword>
<feature type="domain" description="Flavoprotein" evidence="5">
    <location>
        <begin position="7"/>
        <end position="179"/>
    </location>
</feature>
<feature type="binding site" evidence="3">
    <location>
        <position position="340"/>
    </location>
    <ligand>
        <name>CTP</name>
        <dbReference type="ChEBI" id="CHEBI:37563"/>
    </ligand>
</feature>
<comment type="similarity">
    <text evidence="3 4">In the C-terminal section; belongs to the PPC synthetase family.</text>
</comment>
<protein>
    <recommendedName>
        <fullName evidence="3">Coenzyme A biosynthesis bifunctional protein CoaBC</fullName>
    </recommendedName>
    <alternativeName>
        <fullName evidence="3">DNA/pantothenate metabolism flavoprotein</fullName>
    </alternativeName>
    <alternativeName>
        <fullName evidence="3">Phosphopantothenoylcysteine synthetase/decarboxylase</fullName>
        <shortName evidence="3">PPCS-PPCDC</shortName>
    </alternativeName>
    <domain>
        <recommendedName>
            <fullName evidence="3">Phosphopantothenoylcysteine decarboxylase</fullName>
            <shortName evidence="3">PPC decarboxylase</shortName>
            <shortName evidence="3">PPC-DC</shortName>
            <ecNumber evidence="3">4.1.1.36</ecNumber>
        </recommendedName>
        <alternativeName>
            <fullName evidence="3">CoaC</fullName>
        </alternativeName>
    </domain>
    <domain>
        <recommendedName>
            <fullName evidence="3">Phosphopantothenate--cysteine ligase</fullName>
            <ecNumber evidence="3">6.3.2.5</ecNumber>
        </recommendedName>
        <alternativeName>
            <fullName evidence="3">CoaB</fullName>
        </alternativeName>
        <alternativeName>
            <fullName evidence="3">Phosphopantothenoylcysteine synthetase</fullName>
            <shortName evidence="3">PPC synthetase</shortName>
            <shortName evidence="3">PPC-S</shortName>
        </alternativeName>
    </domain>
</protein>
<evidence type="ECO:0000313" key="7">
    <source>
        <dbReference type="EMBL" id="RQD77811.1"/>
    </source>
</evidence>
<dbReference type="Gene3D" id="3.40.50.1950">
    <property type="entry name" value="Flavin prenyltransferase-like"/>
    <property type="match status" value="1"/>
</dbReference>
<keyword evidence="3 4" id="KW-0288">FMN</keyword>
<evidence type="ECO:0000259" key="6">
    <source>
        <dbReference type="Pfam" id="PF04127"/>
    </source>
</evidence>
<dbReference type="InterPro" id="IPR035929">
    <property type="entry name" value="CoaB-like_sf"/>
</dbReference>
<dbReference type="HAMAP" id="MF_02225">
    <property type="entry name" value="CoaBC"/>
    <property type="match status" value="1"/>
</dbReference>
<comment type="catalytic activity">
    <reaction evidence="3 4">
        <text>N-[(R)-4-phosphopantothenoyl]-L-cysteine + H(+) = (R)-4'-phosphopantetheine + CO2</text>
        <dbReference type="Rhea" id="RHEA:16793"/>
        <dbReference type="ChEBI" id="CHEBI:15378"/>
        <dbReference type="ChEBI" id="CHEBI:16526"/>
        <dbReference type="ChEBI" id="CHEBI:59458"/>
        <dbReference type="ChEBI" id="CHEBI:61723"/>
        <dbReference type="EC" id="4.1.1.36"/>
    </reaction>
</comment>
<dbReference type="SUPFAM" id="SSF102645">
    <property type="entry name" value="CoaB-like"/>
    <property type="match status" value="1"/>
</dbReference>
<dbReference type="SUPFAM" id="SSF52507">
    <property type="entry name" value="Homo-oligomeric flavin-containing Cys decarboxylases, HFCD"/>
    <property type="match status" value="1"/>
</dbReference>
<evidence type="ECO:0000256" key="3">
    <source>
        <dbReference type="HAMAP-Rule" id="MF_02225"/>
    </source>
</evidence>
<dbReference type="Pfam" id="PF02441">
    <property type="entry name" value="Flavoprotein"/>
    <property type="match status" value="1"/>
</dbReference>
<dbReference type="NCBIfam" id="TIGR00521">
    <property type="entry name" value="coaBC_dfp"/>
    <property type="match status" value="1"/>
</dbReference>
<comment type="catalytic activity">
    <reaction evidence="3 4">
        <text>(R)-4'-phosphopantothenate + L-cysteine + CTP = N-[(R)-4-phosphopantothenoyl]-L-cysteine + CMP + diphosphate + H(+)</text>
        <dbReference type="Rhea" id="RHEA:19397"/>
        <dbReference type="ChEBI" id="CHEBI:10986"/>
        <dbReference type="ChEBI" id="CHEBI:15378"/>
        <dbReference type="ChEBI" id="CHEBI:33019"/>
        <dbReference type="ChEBI" id="CHEBI:35235"/>
        <dbReference type="ChEBI" id="CHEBI:37563"/>
        <dbReference type="ChEBI" id="CHEBI:59458"/>
        <dbReference type="ChEBI" id="CHEBI:60377"/>
        <dbReference type="EC" id="6.3.2.5"/>
    </reaction>
</comment>
<evidence type="ECO:0000256" key="1">
    <source>
        <dbReference type="ARBA" id="ARBA00022793"/>
    </source>
</evidence>
<comment type="cofactor">
    <cofactor evidence="3">
        <name>Mg(2+)</name>
        <dbReference type="ChEBI" id="CHEBI:18420"/>
    </cofactor>
</comment>
<dbReference type="Pfam" id="PF04127">
    <property type="entry name" value="DFP"/>
    <property type="match status" value="1"/>
</dbReference>
<feature type="binding site" evidence="3">
    <location>
        <position position="322"/>
    </location>
    <ligand>
        <name>CTP</name>
        <dbReference type="ChEBI" id="CHEBI:37563"/>
    </ligand>
</feature>
<gene>
    <name evidence="3 7" type="primary">coaBC</name>
    <name evidence="7" type="ORF">D5R97_01480</name>
</gene>
<sequence length="399" mass="43816">MLEDKLVVLGVTGSIAVYKAVEICRLLIKKGARVKVIMTKAAEAFVAPLTFETITGGPVGTKMFGQVPSWDIQHISWAQEADLFLVAPATANVIGKVCHGIADDLLTTSIMATTSPVIFAPAMNREMYNNPVYQDNMKSLAARGYWFVEPGTGYLACGDEGKGRLAEPEEIVDYVINQLSRERDFANYRFLITAGPTREPLDPIRFFSNFSSGKMGYALAEAASQRGGEVTLISGPTNLTPPSGVIFVPVNTTLEMQGEVLKKFPQTDIVIKAAAVADYRPANPLKQKIKKEEEGLNIKLTPNPDILLELGKIKKDQVLVGFAAETENLVENAMKKIKKKNLDLIVANDLTRPGAGFEVDTNLVKVINRKGKIKEFPLMTKRELAHKILEVLLENLRDL</sequence>
<evidence type="ECO:0000313" key="8">
    <source>
        <dbReference type="Proteomes" id="UP000285138"/>
    </source>
</evidence>
<comment type="pathway">
    <text evidence="3 4">Cofactor biosynthesis; coenzyme A biosynthesis; CoA from (R)-pantothenate: step 2/5.</text>
</comment>
<feature type="region of interest" description="Phosphopantothenoylcysteine decarboxylase" evidence="3">
    <location>
        <begin position="1"/>
        <end position="189"/>
    </location>
</feature>
<feature type="binding site" evidence="3">
    <location>
        <begin position="304"/>
        <end position="307"/>
    </location>
    <ligand>
        <name>CTP</name>
        <dbReference type="ChEBI" id="CHEBI:37563"/>
    </ligand>
</feature>
<dbReference type="InterPro" id="IPR007085">
    <property type="entry name" value="DNA/pantothenate-metab_flavo_C"/>
</dbReference>
<comment type="cofactor">
    <cofactor evidence="3">
        <name>FMN</name>
        <dbReference type="ChEBI" id="CHEBI:58210"/>
    </cofactor>
    <text evidence="3">Binds 1 FMN per subunit.</text>
</comment>
<keyword evidence="3" id="KW-0460">Magnesium</keyword>
<evidence type="ECO:0000256" key="2">
    <source>
        <dbReference type="ARBA" id="ARBA00023239"/>
    </source>
</evidence>
<keyword evidence="3 4" id="KW-0436">Ligase</keyword>
<comment type="function">
    <text evidence="4">Catalyzes two steps in the biosynthesis of coenzyme A. In the first step cysteine is conjugated to 4'-phosphopantothenate to form 4-phosphopantothenoylcysteine, in the latter compound is decarboxylated to form 4'-phosphopantotheine.</text>
</comment>
<name>A0A424YHS7_9FIRM</name>
<feature type="binding site" evidence="3">
    <location>
        <position position="336"/>
    </location>
    <ligand>
        <name>CTP</name>
        <dbReference type="ChEBI" id="CHEBI:37563"/>
    </ligand>
</feature>
<dbReference type="InterPro" id="IPR036551">
    <property type="entry name" value="Flavin_trans-like"/>
</dbReference>
<dbReference type="EMBL" id="QZAA01000053">
    <property type="protein sequence ID" value="RQD77811.1"/>
    <property type="molecule type" value="Genomic_DNA"/>
</dbReference>
<feature type="active site" description="Proton donor" evidence="3">
    <location>
        <position position="157"/>
    </location>
</feature>
<keyword evidence="3" id="KW-0511">Multifunctional enzyme</keyword>
<dbReference type="GO" id="GO:0071513">
    <property type="term" value="C:phosphopantothenoylcysteine decarboxylase complex"/>
    <property type="evidence" value="ECO:0007669"/>
    <property type="project" value="TreeGrafter"/>
</dbReference>